<comment type="caution">
    <text evidence="6">The sequence shown here is derived from an EMBL/GenBank/DDBJ whole genome shotgun (WGS) entry which is preliminary data.</text>
</comment>
<organism evidence="6 7">
    <name type="scientific">Alpinimonas psychrophila</name>
    <dbReference type="NCBI Taxonomy" id="748908"/>
    <lineage>
        <taxon>Bacteria</taxon>
        <taxon>Bacillati</taxon>
        <taxon>Actinomycetota</taxon>
        <taxon>Actinomycetes</taxon>
        <taxon>Micrococcales</taxon>
        <taxon>Microbacteriaceae</taxon>
        <taxon>Alpinimonas</taxon>
    </lineage>
</organism>
<gene>
    <name evidence="6" type="ORF">FB555_002018</name>
</gene>
<keyword evidence="2" id="KW-0285">Flavoprotein</keyword>
<evidence type="ECO:0000259" key="5">
    <source>
        <dbReference type="Pfam" id="PF07992"/>
    </source>
</evidence>
<dbReference type="PRINTS" id="PR00368">
    <property type="entry name" value="FADPNR"/>
</dbReference>
<dbReference type="PRINTS" id="PR00411">
    <property type="entry name" value="PNDRDTASEI"/>
</dbReference>
<dbReference type="InterPro" id="IPR036188">
    <property type="entry name" value="FAD/NAD-bd_sf"/>
</dbReference>
<proteinExistence type="predicted"/>
<evidence type="ECO:0000256" key="1">
    <source>
        <dbReference type="ARBA" id="ARBA00001974"/>
    </source>
</evidence>
<reference evidence="6 7" key="1">
    <citation type="submission" date="2020-07" db="EMBL/GenBank/DDBJ databases">
        <title>Sequencing the genomes of 1000 actinobacteria strains.</title>
        <authorList>
            <person name="Klenk H.-P."/>
        </authorList>
    </citation>
    <scope>NUCLEOTIDE SEQUENCE [LARGE SCALE GENOMIC DNA]</scope>
    <source>
        <strain evidence="6 7">DSM 23737</strain>
    </source>
</reference>
<dbReference type="SUPFAM" id="SSF55424">
    <property type="entry name" value="FAD/NAD-linked reductases, dimerisation (C-terminal) domain"/>
    <property type="match status" value="1"/>
</dbReference>
<keyword evidence="7" id="KW-1185">Reference proteome</keyword>
<feature type="domain" description="FAD/NAD(P)-binding" evidence="5">
    <location>
        <begin position="5"/>
        <end position="299"/>
    </location>
</feature>
<dbReference type="Proteomes" id="UP000524237">
    <property type="component" value="Unassembled WGS sequence"/>
</dbReference>
<dbReference type="Gene3D" id="3.30.390.30">
    <property type="match status" value="1"/>
</dbReference>
<evidence type="ECO:0000313" key="6">
    <source>
        <dbReference type="EMBL" id="MBA8829892.1"/>
    </source>
</evidence>
<sequence>MIRPIVIVGASMGGLRAAESLRKGGYTGGLVVIGDESHAPYNRPPLSKEVLAEHVDHAAVAFTIPPILEDVEWALGSPVASADLQVQSVTTADGRVLDYSALIIATGLRPRRLEFEGMPPRGSHAIRTLDDAMALRSELKPGARVVVYGAGFIGCEAAATARKLGAEVTVVGKGSVPLLRPLGEQLARDIQSRQEAHGVKFVMNSNLVRIAGTETVTGVVLDSGLTLACDVLIEAIGSEPNVEFLQGNDIDIESGIHVDGTLHALRVNGQPWENVFAIGDVARFPIPQFCETTRRVEHWNIPTEMARKVGQILSATMTENPALADHLAKPFAPIPSFWSDQFEVSLLSYGLLDQADDIRLLEGAVGGNCVYGYFKGESMVGVCGIGMRSKIMGYRNSVGLTPEGGSSALS</sequence>
<evidence type="ECO:0000256" key="3">
    <source>
        <dbReference type="ARBA" id="ARBA00022827"/>
    </source>
</evidence>
<name>A0A7W3PPU5_9MICO</name>
<dbReference type="GO" id="GO:0016651">
    <property type="term" value="F:oxidoreductase activity, acting on NAD(P)H"/>
    <property type="evidence" value="ECO:0007669"/>
    <property type="project" value="TreeGrafter"/>
</dbReference>
<keyword evidence="4" id="KW-0560">Oxidoreductase</keyword>
<keyword evidence="3" id="KW-0274">FAD</keyword>
<dbReference type="SUPFAM" id="SSF51905">
    <property type="entry name" value="FAD/NAD(P)-binding domain"/>
    <property type="match status" value="2"/>
</dbReference>
<comment type="cofactor">
    <cofactor evidence="1">
        <name>FAD</name>
        <dbReference type="ChEBI" id="CHEBI:57692"/>
    </cofactor>
</comment>
<dbReference type="GO" id="GO:0005737">
    <property type="term" value="C:cytoplasm"/>
    <property type="evidence" value="ECO:0007669"/>
    <property type="project" value="TreeGrafter"/>
</dbReference>
<dbReference type="InterPro" id="IPR050446">
    <property type="entry name" value="FAD-oxidoreductase/Apoptosis"/>
</dbReference>
<dbReference type="Gene3D" id="3.50.50.60">
    <property type="entry name" value="FAD/NAD(P)-binding domain"/>
    <property type="match status" value="2"/>
</dbReference>
<dbReference type="InterPro" id="IPR023753">
    <property type="entry name" value="FAD/NAD-binding_dom"/>
</dbReference>
<protein>
    <submittedName>
        <fullName evidence="6">NADPH-dependent 2,4-dienoyl-CoA reductase/sulfur reductase-like enzyme</fullName>
    </submittedName>
</protein>
<dbReference type="PANTHER" id="PTHR43557:SF2">
    <property type="entry name" value="RIESKE DOMAIN-CONTAINING PROTEIN-RELATED"/>
    <property type="match status" value="1"/>
</dbReference>
<dbReference type="InterPro" id="IPR016156">
    <property type="entry name" value="FAD/NAD-linked_Rdtase_dimer_sf"/>
</dbReference>
<evidence type="ECO:0000313" key="7">
    <source>
        <dbReference type="Proteomes" id="UP000524237"/>
    </source>
</evidence>
<dbReference type="RefSeq" id="WP_182485311.1">
    <property type="nucleotide sequence ID" value="NZ_JACGWU010000008.1"/>
</dbReference>
<dbReference type="AlphaFoldDB" id="A0A7W3PPU5"/>
<accession>A0A7W3PPU5</accession>
<evidence type="ECO:0000256" key="2">
    <source>
        <dbReference type="ARBA" id="ARBA00022630"/>
    </source>
</evidence>
<dbReference type="PANTHER" id="PTHR43557">
    <property type="entry name" value="APOPTOSIS-INDUCING FACTOR 1"/>
    <property type="match status" value="1"/>
</dbReference>
<dbReference type="EMBL" id="JACGWU010000008">
    <property type="protein sequence ID" value="MBA8829892.1"/>
    <property type="molecule type" value="Genomic_DNA"/>
</dbReference>
<dbReference type="Pfam" id="PF07992">
    <property type="entry name" value="Pyr_redox_2"/>
    <property type="match status" value="1"/>
</dbReference>
<evidence type="ECO:0000256" key="4">
    <source>
        <dbReference type="ARBA" id="ARBA00023002"/>
    </source>
</evidence>